<comment type="similarity">
    <text evidence="1">Belongs to the methyltransferase superfamily.</text>
</comment>
<reference evidence="6 7" key="1">
    <citation type="journal article" date="2018" name="Gigascience">
        <title>Genomes of trombidid mites reveal novel predicted allergens and laterally-transferred genes associated with secondary metabolism.</title>
        <authorList>
            <person name="Dong X."/>
            <person name="Chaisiri K."/>
            <person name="Xia D."/>
            <person name="Armstrong S.D."/>
            <person name="Fang Y."/>
            <person name="Donnelly M.J."/>
            <person name="Kadowaki T."/>
            <person name="McGarry J.W."/>
            <person name="Darby A.C."/>
            <person name="Makepeace B.L."/>
        </authorList>
    </citation>
    <scope>NUCLEOTIDE SEQUENCE [LARGE SCALE GENOMIC DNA]</scope>
    <source>
        <strain evidence="6">UoL-WK</strain>
    </source>
</reference>
<dbReference type="Gene3D" id="3.40.50.150">
    <property type="entry name" value="Vaccinia Virus protein VP39"/>
    <property type="match status" value="1"/>
</dbReference>
<name>A0A3S3S9E9_9ACAR</name>
<feature type="transmembrane region" description="Helical" evidence="4">
    <location>
        <begin position="31"/>
        <end position="50"/>
    </location>
</feature>
<dbReference type="Proteomes" id="UP000285301">
    <property type="component" value="Unassembled WGS sequence"/>
</dbReference>
<keyword evidence="3 6" id="KW-0808">Transferase</keyword>
<evidence type="ECO:0000256" key="2">
    <source>
        <dbReference type="ARBA" id="ARBA00022603"/>
    </source>
</evidence>
<organism evidence="6 7">
    <name type="scientific">Dinothrombium tinctorium</name>
    <dbReference type="NCBI Taxonomy" id="1965070"/>
    <lineage>
        <taxon>Eukaryota</taxon>
        <taxon>Metazoa</taxon>
        <taxon>Ecdysozoa</taxon>
        <taxon>Arthropoda</taxon>
        <taxon>Chelicerata</taxon>
        <taxon>Arachnida</taxon>
        <taxon>Acari</taxon>
        <taxon>Acariformes</taxon>
        <taxon>Trombidiformes</taxon>
        <taxon>Prostigmata</taxon>
        <taxon>Anystina</taxon>
        <taxon>Parasitengona</taxon>
        <taxon>Trombidioidea</taxon>
        <taxon>Trombidiidae</taxon>
        <taxon>Dinothrombium</taxon>
    </lineage>
</organism>
<dbReference type="PANTHER" id="PTHR44942:SF4">
    <property type="entry name" value="METHYLTRANSFERASE TYPE 11 DOMAIN-CONTAINING PROTEIN"/>
    <property type="match status" value="1"/>
</dbReference>
<evidence type="ECO:0000259" key="5">
    <source>
        <dbReference type="Pfam" id="PF08241"/>
    </source>
</evidence>
<evidence type="ECO:0000256" key="4">
    <source>
        <dbReference type="SAM" id="Phobius"/>
    </source>
</evidence>
<dbReference type="GO" id="GO:0032259">
    <property type="term" value="P:methylation"/>
    <property type="evidence" value="ECO:0007669"/>
    <property type="project" value="UniProtKB-KW"/>
</dbReference>
<evidence type="ECO:0000313" key="7">
    <source>
        <dbReference type="Proteomes" id="UP000285301"/>
    </source>
</evidence>
<dbReference type="EMBL" id="NCKU01001372">
    <property type="protein sequence ID" value="RWS12278.1"/>
    <property type="molecule type" value="Genomic_DNA"/>
</dbReference>
<comment type="caution">
    <text evidence="6">The sequence shown here is derived from an EMBL/GenBank/DDBJ whole genome shotgun (WGS) entry which is preliminary data.</text>
</comment>
<dbReference type="InterPro" id="IPR029063">
    <property type="entry name" value="SAM-dependent_MTases_sf"/>
</dbReference>
<evidence type="ECO:0000256" key="3">
    <source>
        <dbReference type="ARBA" id="ARBA00022679"/>
    </source>
</evidence>
<dbReference type="InterPro" id="IPR051052">
    <property type="entry name" value="Diverse_substrate_MTase"/>
</dbReference>
<evidence type="ECO:0000313" key="6">
    <source>
        <dbReference type="EMBL" id="RWS12278.1"/>
    </source>
</evidence>
<feature type="domain" description="Methyltransferase type 11" evidence="5">
    <location>
        <begin position="86"/>
        <end position="177"/>
    </location>
</feature>
<protein>
    <submittedName>
        <fullName evidence="6">Putative methyltransferase-like protein</fullName>
    </submittedName>
</protein>
<dbReference type="PANTHER" id="PTHR44942">
    <property type="entry name" value="METHYLTRANSF_11 DOMAIN-CONTAINING PROTEIN"/>
    <property type="match status" value="1"/>
</dbReference>
<keyword evidence="4" id="KW-0472">Membrane</keyword>
<dbReference type="CDD" id="cd02440">
    <property type="entry name" value="AdoMet_MTases"/>
    <property type="match status" value="1"/>
</dbReference>
<dbReference type="Pfam" id="PF08241">
    <property type="entry name" value="Methyltransf_11"/>
    <property type="match status" value="1"/>
</dbReference>
<dbReference type="AlphaFoldDB" id="A0A3S3S9E9"/>
<dbReference type="InterPro" id="IPR010530">
    <property type="entry name" value="B12D"/>
</dbReference>
<keyword evidence="4" id="KW-1133">Transmembrane helix</keyword>
<keyword evidence="4" id="KW-0812">Transmembrane</keyword>
<dbReference type="InterPro" id="IPR013216">
    <property type="entry name" value="Methyltransf_11"/>
</dbReference>
<dbReference type="SUPFAM" id="SSF53335">
    <property type="entry name" value="S-adenosyl-L-methionine-dependent methyltransferases"/>
    <property type="match status" value="1"/>
</dbReference>
<accession>A0A3S3S9E9</accession>
<evidence type="ECO:0000256" key="1">
    <source>
        <dbReference type="ARBA" id="ARBA00008361"/>
    </source>
</evidence>
<dbReference type="GO" id="GO:0008757">
    <property type="term" value="F:S-adenosylmethionine-dependent methyltransferase activity"/>
    <property type="evidence" value="ECO:0007669"/>
    <property type="project" value="InterPro"/>
</dbReference>
<dbReference type="STRING" id="1965070.A0A3S3S9E9"/>
<proteinExistence type="inferred from homology"/>
<gene>
    <name evidence="6" type="ORF">B4U79_05315</name>
</gene>
<keyword evidence="7" id="KW-1185">Reference proteome</keyword>
<dbReference type="OrthoDB" id="506498at2759"/>
<keyword evidence="2 6" id="KW-0489">Methyltransferase</keyword>
<sequence length="309" mass="35362">MKPKTPDAKDMLFGRPTQLAKKGAYIKNYSLLPIMLIAVFGSAFGLYSMFRAALFSPDVSYTRKNPEPWQDEKLAPNSNDKWQLAVDVGTGTGQVARSLQPYFNKIIGFDSSEAQLNEAIKSNSFSNIEYKLSAAESLPISDNSVDLLTACQCMHWFDIPVFFKEVQRVLKANGVFAAIARGRQKMYSLDREELTEMTINDNLRKSLKPYSQDGKMQLWFNGYKDIEFPFHDVSRESFYMEHKTTAERIIDFVKSWSSFQTFLESDPSKAEFVLSDMRQAFISHFKESDLSKIEVISGRTYFLILGRKN</sequence>
<dbReference type="Pfam" id="PF06522">
    <property type="entry name" value="B12D"/>
    <property type="match status" value="1"/>
</dbReference>